<protein>
    <submittedName>
        <fullName evidence="5">Oxidoreductase</fullName>
    </submittedName>
</protein>
<dbReference type="GO" id="GO:0016020">
    <property type="term" value="C:membrane"/>
    <property type="evidence" value="ECO:0007669"/>
    <property type="project" value="TreeGrafter"/>
</dbReference>
<dbReference type="Proteomes" id="UP000094487">
    <property type="component" value="Unassembled WGS sequence"/>
</dbReference>
<dbReference type="PRINTS" id="PR00080">
    <property type="entry name" value="SDRFAMILY"/>
</dbReference>
<dbReference type="PROSITE" id="PS00061">
    <property type="entry name" value="ADH_SHORT"/>
    <property type="match status" value="1"/>
</dbReference>
<comment type="similarity">
    <text evidence="1 3">Belongs to the short-chain dehydrogenases/reductases (SDR) family.</text>
</comment>
<dbReference type="GO" id="GO:0016491">
    <property type="term" value="F:oxidoreductase activity"/>
    <property type="evidence" value="ECO:0007669"/>
    <property type="project" value="UniProtKB-KW"/>
</dbReference>
<dbReference type="SUPFAM" id="SSF51735">
    <property type="entry name" value="NAD(P)-binding Rossmann-fold domains"/>
    <property type="match status" value="1"/>
</dbReference>
<dbReference type="RefSeq" id="WP_069320472.1">
    <property type="nucleotide sequence ID" value="NZ_MDDS01000024.1"/>
</dbReference>
<dbReference type="InterPro" id="IPR057326">
    <property type="entry name" value="KR_dom"/>
</dbReference>
<accession>A0A1E3LVF0</accession>
<reference evidence="5 6" key="1">
    <citation type="submission" date="2016-08" db="EMBL/GenBank/DDBJ databases">
        <title>Draft genome of the agarase producing Sphingomonas sp. MCT13.</title>
        <authorList>
            <person name="D'Andrea M.M."/>
            <person name="Rossolini G.M."/>
            <person name="Thaller M.C."/>
        </authorList>
    </citation>
    <scope>NUCLEOTIDE SEQUENCE [LARGE SCALE GENOMIC DNA]</scope>
    <source>
        <strain evidence="5 6">MCT13</strain>
    </source>
</reference>
<dbReference type="InterPro" id="IPR036291">
    <property type="entry name" value="NAD(P)-bd_dom_sf"/>
</dbReference>
<evidence type="ECO:0000313" key="6">
    <source>
        <dbReference type="Proteomes" id="UP000094487"/>
    </source>
</evidence>
<dbReference type="Gene3D" id="3.40.50.720">
    <property type="entry name" value="NAD(P)-binding Rossmann-like Domain"/>
    <property type="match status" value="1"/>
</dbReference>
<dbReference type="SMART" id="SM00822">
    <property type="entry name" value="PKS_KR"/>
    <property type="match status" value="1"/>
</dbReference>
<name>A0A1E3LVF0_9SPHN</name>
<dbReference type="FunFam" id="3.40.50.720:FF:000084">
    <property type="entry name" value="Short-chain dehydrogenase reductase"/>
    <property type="match status" value="1"/>
</dbReference>
<comment type="caution">
    <text evidence="5">The sequence shown here is derived from an EMBL/GenBank/DDBJ whole genome shotgun (WGS) entry which is preliminary data.</text>
</comment>
<evidence type="ECO:0000259" key="4">
    <source>
        <dbReference type="SMART" id="SM00822"/>
    </source>
</evidence>
<dbReference type="PRINTS" id="PR00081">
    <property type="entry name" value="GDHRDH"/>
</dbReference>
<dbReference type="Pfam" id="PF00106">
    <property type="entry name" value="adh_short"/>
    <property type="match status" value="1"/>
</dbReference>
<dbReference type="InterPro" id="IPR020904">
    <property type="entry name" value="Sc_DH/Rdtase_CS"/>
</dbReference>
<organism evidence="5 6">
    <name type="scientific">Sphingomonas turrisvirgatae</name>
    <dbReference type="NCBI Taxonomy" id="1888892"/>
    <lineage>
        <taxon>Bacteria</taxon>
        <taxon>Pseudomonadati</taxon>
        <taxon>Pseudomonadota</taxon>
        <taxon>Alphaproteobacteria</taxon>
        <taxon>Sphingomonadales</taxon>
        <taxon>Sphingomonadaceae</taxon>
        <taxon>Sphingomonas</taxon>
    </lineage>
</organism>
<keyword evidence="6" id="KW-1185">Reference proteome</keyword>
<dbReference type="STRING" id="1888892.BFL28_01915"/>
<dbReference type="EMBL" id="MDDS01000024">
    <property type="protein sequence ID" value="ODP37751.1"/>
    <property type="molecule type" value="Genomic_DNA"/>
</dbReference>
<evidence type="ECO:0000256" key="1">
    <source>
        <dbReference type="ARBA" id="ARBA00006484"/>
    </source>
</evidence>
<sequence>MTDQMARLAGKRVLVTGGTTGIGRATVHQLVAAGARVLTFGRHRDTLDTALADAPAGPGSVIGLIADAATREGIDAVFAAVDERFGGIDILVANAALGADPLHEMPERDWRYVIDTNLTGYLASAQHAIERMQASGGGHLLFVSSISVHIKAVGESVYAATKGGINAFAETLRKEIADRNIKVSVIEPGSVGTDMQECSTDEQRDAIARHEMLHADEIAEAILFTLTRSERADVVTLRIEPRVQKTA</sequence>
<dbReference type="InterPro" id="IPR002347">
    <property type="entry name" value="SDR_fam"/>
</dbReference>
<dbReference type="PANTHER" id="PTHR44196">
    <property type="entry name" value="DEHYDROGENASE/REDUCTASE SDR FAMILY MEMBER 7B"/>
    <property type="match status" value="1"/>
</dbReference>
<proteinExistence type="inferred from homology"/>
<gene>
    <name evidence="5" type="ORF">BFL28_01915</name>
</gene>
<dbReference type="AlphaFoldDB" id="A0A1E3LVF0"/>
<dbReference type="CDD" id="cd05233">
    <property type="entry name" value="SDR_c"/>
    <property type="match status" value="1"/>
</dbReference>
<evidence type="ECO:0000256" key="3">
    <source>
        <dbReference type="RuleBase" id="RU000363"/>
    </source>
</evidence>
<dbReference type="PANTHER" id="PTHR44196:SF1">
    <property type="entry name" value="DEHYDROGENASE_REDUCTASE SDR FAMILY MEMBER 7B"/>
    <property type="match status" value="1"/>
</dbReference>
<feature type="domain" description="Ketoreductase" evidence="4">
    <location>
        <begin position="11"/>
        <end position="195"/>
    </location>
</feature>
<evidence type="ECO:0000256" key="2">
    <source>
        <dbReference type="ARBA" id="ARBA00023002"/>
    </source>
</evidence>
<evidence type="ECO:0000313" key="5">
    <source>
        <dbReference type="EMBL" id="ODP37751.1"/>
    </source>
</evidence>
<keyword evidence="2" id="KW-0560">Oxidoreductase</keyword>